<evidence type="ECO:0000313" key="1">
    <source>
        <dbReference type="EMBL" id="PNJ38937.1"/>
    </source>
</evidence>
<dbReference type="AlphaFoldDB" id="A0A2J8U0Z6"/>
<protein>
    <submittedName>
        <fullName evidence="1">PPFIA1 isoform 17</fullName>
    </submittedName>
</protein>
<proteinExistence type="predicted"/>
<dbReference type="EMBL" id="NDHI03003478">
    <property type="protein sequence ID" value="PNJ38937.1"/>
    <property type="molecule type" value="Genomic_DNA"/>
</dbReference>
<feature type="non-terminal residue" evidence="1">
    <location>
        <position position="1"/>
    </location>
</feature>
<sequence length="32" mass="3325">QNTGALQECTAPLQCAFPCVKLTWTVSAQSAG</sequence>
<accession>A0A2J8U0Z6</accession>
<name>A0A2J8U0Z6_PONAB</name>
<reference evidence="1" key="1">
    <citation type="submission" date="2017-12" db="EMBL/GenBank/DDBJ databases">
        <title>High-resolution comparative analysis of great ape genomes.</title>
        <authorList>
            <person name="Pollen A."/>
            <person name="Hastie A."/>
            <person name="Hormozdiari F."/>
            <person name="Dougherty M."/>
            <person name="Liu R."/>
            <person name="Chaisson M."/>
            <person name="Hoppe E."/>
            <person name="Hill C."/>
            <person name="Pang A."/>
            <person name="Hillier L."/>
            <person name="Baker C."/>
            <person name="Armstrong J."/>
            <person name="Shendure J."/>
            <person name="Paten B."/>
            <person name="Wilson R."/>
            <person name="Chao H."/>
            <person name="Schneider V."/>
            <person name="Ventura M."/>
            <person name="Kronenberg Z."/>
            <person name="Murali S."/>
            <person name="Gordon D."/>
            <person name="Cantsilieris S."/>
            <person name="Munson K."/>
            <person name="Nelson B."/>
            <person name="Raja A."/>
            <person name="Underwood J."/>
            <person name="Diekhans M."/>
            <person name="Fiddes I."/>
            <person name="Haussler D."/>
            <person name="Eichler E."/>
        </authorList>
    </citation>
    <scope>NUCLEOTIDE SEQUENCE [LARGE SCALE GENOMIC DNA]</scope>
    <source>
        <strain evidence="1">Susie</strain>
    </source>
</reference>
<gene>
    <name evidence="1" type="ORF">CR201_G0031626</name>
</gene>
<comment type="caution">
    <text evidence="1">The sequence shown here is derived from an EMBL/GenBank/DDBJ whole genome shotgun (WGS) entry which is preliminary data.</text>
</comment>
<organism evidence="1">
    <name type="scientific">Pongo abelii</name>
    <name type="common">Sumatran orangutan</name>
    <name type="synonym">Pongo pygmaeus abelii</name>
    <dbReference type="NCBI Taxonomy" id="9601"/>
    <lineage>
        <taxon>Eukaryota</taxon>
        <taxon>Metazoa</taxon>
        <taxon>Chordata</taxon>
        <taxon>Craniata</taxon>
        <taxon>Vertebrata</taxon>
        <taxon>Euteleostomi</taxon>
        <taxon>Mammalia</taxon>
        <taxon>Eutheria</taxon>
        <taxon>Euarchontoglires</taxon>
        <taxon>Primates</taxon>
        <taxon>Haplorrhini</taxon>
        <taxon>Catarrhini</taxon>
        <taxon>Hominidae</taxon>
        <taxon>Pongo</taxon>
    </lineage>
</organism>